<keyword evidence="1" id="KW-0031">Aminopeptidase</keyword>
<proteinExistence type="inferred from homology"/>
<dbReference type="Pfam" id="PF07930">
    <property type="entry name" value="DAP_B"/>
    <property type="match status" value="1"/>
</dbReference>
<dbReference type="Proteomes" id="UP001251528">
    <property type="component" value="Unassembled WGS sequence"/>
</dbReference>
<organism evidence="5 6">
    <name type="scientific">Conoideocrella luteorostrata</name>
    <dbReference type="NCBI Taxonomy" id="1105319"/>
    <lineage>
        <taxon>Eukaryota</taxon>
        <taxon>Fungi</taxon>
        <taxon>Dikarya</taxon>
        <taxon>Ascomycota</taxon>
        <taxon>Pezizomycotina</taxon>
        <taxon>Sordariomycetes</taxon>
        <taxon>Hypocreomycetidae</taxon>
        <taxon>Hypocreales</taxon>
        <taxon>Clavicipitaceae</taxon>
        <taxon>Conoideocrella</taxon>
    </lineage>
</organism>
<reference evidence="5" key="1">
    <citation type="submission" date="2023-06" db="EMBL/GenBank/DDBJ databases">
        <title>Conoideocrella luteorostrata (Hypocreales: Clavicipitaceae), a potential biocontrol fungus for elongate hemlock scale in United States Christmas tree production areas.</title>
        <authorList>
            <person name="Barrett H."/>
            <person name="Lovett B."/>
            <person name="Macias A.M."/>
            <person name="Stajich J.E."/>
            <person name="Kasson M.T."/>
        </authorList>
    </citation>
    <scope>NUCLEOTIDE SEQUENCE</scope>
    <source>
        <strain evidence="5">ARSEF 14590</strain>
    </source>
</reference>
<dbReference type="NCBIfam" id="NF009622">
    <property type="entry name" value="PRK13128.1"/>
    <property type="match status" value="1"/>
</dbReference>
<dbReference type="AlphaFoldDB" id="A0AAJ0FY60"/>
<dbReference type="SUPFAM" id="SSF50886">
    <property type="entry name" value="D-aminopeptidase, middle and C-terminal domains"/>
    <property type="match status" value="2"/>
</dbReference>
<dbReference type="PANTHER" id="PTHR46825:SF9">
    <property type="entry name" value="BETA-LACTAMASE-RELATED DOMAIN-CONTAINING PROTEIN"/>
    <property type="match status" value="1"/>
</dbReference>
<dbReference type="Pfam" id="PF00144">
    <property type="entry name" value="Beta-lactamase"/>
    <property type="match status" value="1"/>
</dbReference>
<evidence type="ECO:0000313" key="5">
    <source>
        <dbReference type="EMBL" id="KAK2616264.1"/>
    </source>
</evidence>
<protein>
    <recommendedName>
        <fullName evidence="7">Beta-lactamase/transpeptidase-like protein</fullName>
    </recommendedName>
</protein>
<name>A0AAJ0FY60_9HYPO</name>
<comment type="similarity">
    <text evidence="2">Belongs to the peptidase S12 family.</text>
</comment>
<feature type="domain" description="Beta-lactamase-related" evidence="3">
    <location>
        <begin position="16"/>
        <end position="331"/>
    </location>
</feature>
<dbReference type="InterPro" id="IPR001466">
    <property type="entry name" value="Beta-lactam-related"/>
</dbReference>
<evidence type="ECO:0000259" key="3">
    <source>
        <dbReference type="Pfam" id="PF00144"/>
    </source>
</evidence>
<keyword evidence="6" id="KW-1185">Reference proteome</keyword>
<dbReference type="Gene3D" id="3.40.710.10">
    <property type="entry name" value="DD-peptidase/beta-lactamase superfamily"/>
    <property type="match status" value="1"/>
</dbReference>
<dbReference type="GO" id="GO:0004177">
    <property type="term" value="F:aminopeptidase activity"/>
    <property type="evidence" value="ECO:0007669"/>
    <property type="project" value="UniProtKB-KW"/>
</dbReference>
<evidence type="ECO:0000256" key="2">
    <source>
        <dbReference type="ARBA" id="ARBA00038215"/>
    </source>
</evidence>
<dbReference type="SUPFAM" id="SSF56601">
    <property type="entry name" value="beta-lactamase/transpeptidase-like"/>
    <property type="match status" value="1"/>
</dbReference>
<feature type="domain" description="D-aminopeptidase" evidence="4">
    <location>
        <begin position="355"/>
        <end position="535"/>
    </location>
</feature>
<dbReference type="InterPro" id="IPR050491">
    <property type="entry name" value="AmpC-like"/>
</dbReference>
<dbReference type="Gene3D" id="2.40.128.50">
    <property type="match status" value="2"/>
</dbReference>
<accession>A0AAJ0FY60</accession>
<dbReference type="InterPro" id="IPR012856">
    <property type="entry name" value="DAP_B_dom"/>
</dbReference>
<sequence length="539" mass="58599">MSVSKSAVEDALRSIAPQHRGPGGAVAVLQDGAVLGQHVWGYADLDEKIPLAADTLMPICSISKQLFCALVVDLQRNPTPAMAANGDVMKQFSNKLAELLPSDIMQSTGLTIDHLCSNHSGIRDYWALTALCGAKPEGEFSIAKHGPLMRERLRSVHFQPGTEFSYANTNFHILGRVLEEVTKESLDDLLAQRIFAPAGMKTARLCADTAKLPKPCVGYEGDAQHGFRPATNRIEWAGDAGVIASLDDMVAYEAYLDRSLSDPESWYRAVMEPGKYSDGKTAKYHYGLGHGVIEDVSFVGHGGALRGFRLNRMQVPKARLSIVVMLNHEANTSLISEEILRKVLKLQSPPPQPTVEPSPAWTGTFLDQDTQLAVSISRAVKKGQLSISYAVSPETVIVKEPDRAASRSMNANIDGDIVTLERLIDNRTLHAKRLAKDESVPAAASFAGSFYCKEIDSTFHCDDLGGILYGSFDGFLGHGPAEGMRHLGQDVWALPCARGMDAPAPGDWTLVFRRGADRSVIGVTIGCWLARKLEYNRVG</sequence>
<dbReference type="InterPro" id="IPR012338">
    <property type="entry name" value="Beta-lactam/transpept-like"/>
</dbReference>
<keyword evidence="1" id="KW-0645">Protease</keyword>
<comment type="caution">
    <text evidence="5">The sequence shown here is derived from an EMBL/GenBank/DDBJ whole genome shotgun (WGS) entry which is preliminary data.</text>
</comment>
<evidence type="ECO:0000256" key="1">
    <source>
        <dbReference type="ARBA" id="ARBA00022438"/>
    </source>
</evidence>
<evidence type="ECO:0008006" key="7">
    <source>
        <dbReference type="Google" id="ProtNLM"/>
    </source>
</evidence>
<keyword evidence="1" id="KW-0378">Hydrolase</keyword>
<gene>
    <name evidence="5" type="ORF">QQS21_000899</name>
</gene>
<dbReference type="InterPro" id="IPR027279">
    <property type="entry name" value="D_amino_pept/lipop_sf"/>
</dbReference>
<dbReference type="PANTHER" id="PTHR46825">
    <property type="entry name" value="D-ALANYL-D-ALANINE-CARBOXYPEPTIDASE/ENDOPEPTIDASE AMPH"/>
    <property type="match status" value="1"/>
</dbReference>
<dbReference type="EMBL" id="JASWJB010000008">
    <property type="protein sequence ID" value="KAK2616264.1"/>
    <property type="molecule type" value="Genomic_DNA"/>
</dbReference>
<evidence type="ECO:0000313" key="6">
    <source>
        <dbReference type="Proteomes" id="UP001251528"/>
    </source>
</evidence>
<evidence type="ECO:0000259" key="4">
    <source>
        <dbReference type="Pfam" id="PF07930"/>
    </source>
</evidence>